<keyword evidence="2" id="KW-1185">Reference proteome</keyword>
<dbReference type="InterPro" id="IPR014948">
    <property type="entry name" value="BrxA"/>
</dbReference>
<protein>
    <submittedName>
        <fullName evidence="1">Putative inner membrane protein</fullName>
    </submittedName>
</protein>
<name>A0A330L5M2_9BACT</name>
<proteinExistence type="predicted"/>
<gene>
    <name evidence="1" type="ORF">NITLEN_20270</name>
</gene>
<dbReference type="Gene3D" id="1.10.3540.10">
    <property type="entry name" value="uncharacterized protein from magnetospirillum magneticum domain"/>
    <property type="match status" value="1"/>
</dbReference>
<evidence type="ECO:0000313" key="2">
    <source>
        <dbReference type="Proteomes" id="UP000248168"/>
    </source>
</evidence>
<dbReference type="EMBL" id="OUNR01000012">
    <property type="protein sequence ID" value="SPP64630.1"/>
    <property type="molecule type" value="Genomic_DNA"/>
</dbReference>
<dbReference type="AlphaFoldDB" id="A0A330L5M2"/>
<accession>A0A330L5M2</accession>
<reference evidence="2" key="1">
    <citation type="submission" date="2018-04" db="EMBL/GenBank/DDBJ databases">
        <authorList>
            <person name="Lucker S."/>
            <person name="Sakoula D."/>
        </authorList>
    </citation>
    <scope>NUCLEOTIDE SEQUENCE [LARGE SCALE GENOMIC DNA]</scope>
</reference>
<sequence>MLVITQPVRHYGAELTAGALKVPESRIIADLLLRGVAPEEWHETLYKQNALQTRNLETARRIGRLIRQRLELMNADLWRLVRDGSKTVATHACLAAAIKHSALLGDFLDLVVREQYRLFASKLSPTLWEEYLNDCRGRDSMMPLWNDSTRRRLRSSVYQALAQAGFLDSTRTLRLQPVHIASEVLGYLRNQREEYVLRCIQVSP</sequence>
<dbReference type="Pfam" id="PF08849">
    <property type="entry name" value="BrxA"/>
    <property type="match status" value="1"/>
</dbReference>
<dbReference type="InParanoid" id="A0A330L5M2"/>
<dbReference type="Proteomes" id="UP000248168">
    <property type="component" value="Unassembled WGS sequence"/>
</dbReference>
<dbReference type="RefSeq" id="WP_219999408.1">
    <property type="nucleotide sequence ID" value="NZ_OUNR01000012.1"/>
</dbReference>
<dbReference type="InterPro" id="IPR023137">
    <property type="entry name" value="BrxA_sf"/>
</dbReference>
<evidence type="ECO:0000313" key="1">
    <source>
        <dbReference type="EMBL" id="SPP64630.1"/>
    </source>
</evidence>
<organism evidence="1 2">
    <name type="scientific">Nitrospira lenta</name>
    <dbReference type="NCBI Taxonomy" id="1436998"/>
    <lineage>
        <taxon>Bacteria</taxon>
        <taxon>Pseudomonadati</taxon>
        <taxon>Nitrospirota</taxon>
        <taxon>Nitrospiria</taxon>
        <taxon>Nitrospirales</taxon>
        <taxon>Nitrospiraceae</taxon>
        <taxon>Nitrospira</taxon>
    </lineage>
</organism>